<reference evidence="1" key="1">
    <citation type="submission" date="2011-11" db="EMBL/GenBank/DDBJ databases">
        <title>Improved High-Quality Draft sequence of Desulfovibrio sp. U5L.</title>
        <authorList>
            <consortium name="US DOE Joint Genome Institute"/>
            <person name="Lucas S."/>
            <person name="Han J."/>
            <person name="Lapidus A."/>
            <person name="Cheng J.-F."/>
            <person name="Goodwin L."/>
            <person name="Pitluck S."/>
            <person name="Peters L."/>
            <person name="Ovchinnikova G."/>
            <person name="Held B."/>
            <person name="Detter J.C."/>
            <person name="Han C."/>
            <person name="Tapia R."/>
            <person name="Land M."/>
            <person name="Hauser L."/>
            <person name="Kyrpides N."/>
            <person name="Ivanova N."/>
            <person name="Pagani I."/>
            <person name="Gabster J."/>
            <person name="Walker C."/>
            <person name="Stolyar S."/>
            <person name="Stahl D."/>
            <person name="Arkin A."/>
            <person name="Dehal P."/>
            <person name="Hazen T."/>
            <person name="Woyke T."/>
        </authorList>
    </citation>
    <scope>NUCLEOTIDE SEQUENCE [LARGE SCALE GENOMIC DNA]</scope>
    <source>
        <strain evidence="1">U5L</strain>
    </source>
</reference>
<organism evidence="1">
    <name type="scientific">Desulfovibrio sp. U5L</name>
    <dbReference type="NCBI Taxonomy" id="596152"/>
    <lineage>
        <taxon>Bacteria</taxon>
        <taxon>Pseudomonadati</taxon>
        <taxon>Thermodesulfobacteriota</taxon>
        <taxon>Desulfovibrionia</taxon>
        <taxon>Desulfovibrionales</taxon>
        <taxon>Desulfovibrionaceae</taxon>
        <taxon>Desulfovibrio</taxon>
    </lineage>
</organism>
<evidence type="ECO:0000313" key="1">
    <source>
        <dbReference type="EMBL" id="EIG53670.1"/>
    </source>
</evidence>
<name>I2Q1L4_9BACT</name>
<dbReference type="STRING" id="596152.DesU5LDRAFT_1997"/>
<gene>
    <name evidence="1" type="ORF">DesU5LDRAFT_1997</name>
</gene>
<proteinExistence type="predicted"/>
<accession>I2Q1L4</accession>
<sequence>MNGECQQGCQLEKNGNDGQAWVAVSSFCRPCQPEPALEELIAADLARWAEAARDAGLPPEGHIRVTRGEEEITVEISPRLDAAFTPEQTLWKAI</sequence>
<dbReference type="AlphaFoldDB" id="I2Q1L4"/>
<protein>
    <submittedName>
        <fullName evidence="1">Uncharacterized protein</fullName>
    </submittedName>
</protein>
<dbReference type="EMBL" id="JH600068">
    <property type="protein sequence ID" value="EIG53670.1"/>
    <property type="molecule type" value="Genomic_DNA"/>
</dbReference>
<dbReference type="eggNOG" id="ENOG503186I">
    <property type="taxonomic scope" value="Bacteria"/>
</dbReference>
<dbReference type="HOGENOM" id="CLU_2394982_0_0_7"/>
<dbReference type="OrthoDB" id="5458855at2"/>